<feature type="domain" description="Outer membrane protein beta-barrel" evidence="3">
    <location>
        <begin position="5"/>
        <end position="199"/>
    </location>
</feature>
<dbReference type="Proteomes" id="UP000656244">
    <property type="component" value="Unassembled WGS sequence"/>
</dbReference>
<dbReference type="RefSeq" id="WP_186561748.1">
    <property type="nucleotide sequence ID" value="NZ_JACNMF010000003.1"/>
</dbReference>
<dbReference type="InterPro" id="IPR027385">
    <property type="entry name" value="Beta-barrel_OMP"/>
</dbReference>
<evidence type="ECO:0000256" key="1">
    <source>
        <dbReference type="ARBA" id="ARBA00022729"/>
    </source>
</evidence>
<gene>
    <name evidence="4" type="ORF">H7U19_09460</name>
</gene>
<dbReference type="InterPro" id="IPR011250">
    <property type="entry name" value="OMP/PagP_B-barrel"/>
</dbReference>
<keyword evidence="5" id="KW-1185">Reference proteome</keyword>
<reference evidence="4" key="1">
    <citation type="submission" date="2020-08" db="EMBL/GenBank/DDBJ databases">
        <title>Hyunsoonleella sp. strain SJ7 genome sequencing and assembly.</title>
        <authorList>
            <person name="Kim I."/>
        </authorList>
    </citation>
    <scope>NUCLEOTIDE SEQUENCE</scope>
    <source>
        <strain evidence="4">SJ7</strain>
    </source>
</reference>
<evidence type="ECO:0000259" key="3">
    <source>
        <dbReference type="Pfam" id="PF13505"/>
    </source>
</evidence>
<comment type="caution">
    <text evidence="4">The sequence shown here is derived from an EMBL/GenBank/DDBJ whole genome shotgun (WGS) entry which is preliminary data.</text>
</comment>
<accession>A0A923KM43</accession>
<dbReference type="Gene3D" id="2.40.160.20">
    <property type="match status" value="1"/>
</dbReference>
<dbReference type="SUPFAM" id="SSF56925">
    <property type="entry name" value="OMPA-like"/>
    <property type="match status" value="1"/>
</dbReference>
<feature type="chain" id="PRO_5038024062" evidence="2">
    <location>
        <begin position="19"/>
        <end position="205"/>
    </location>
</feature>
<name>A0A923KM43_9FLAO</name>
<dbReference type="AlphaFoldDB" id="A0A923KM43"/>
<proteinExistence type="predicted"/>
<protein>
    <submittedName>
        <fullName evidence="4">Outer membrane beta-barrel protein</fullName>
    </submittedName>
</protein>
<dbReference type="EMBL" id="JACNMF010000003">
    <property type="protein sequence ID" value="MBC3758630.1"/>
    <property type="molecule type" value="Genomic_DNA"/>
</dbReference>
<sequence length="205" mass="21730">MKKAVLIIVLLFTVSAFCQTEKGNFIVGGSSNFSFTSSKSKIKTNSQDLDGPQATNVSFGPAGGFFVINNLALGLQAPISFEKSTEDLNGSGSVEVKSTSFAVSPFVRYYFSKSSIKPFLQGTIGLGRVKSQFESNGNGFSNSESKSNLFLYGFDGGVAIFINESISINLGVGYLSSSSKPDESSNDLKFVTNIIGLSAGINVFI</sequence>
<feature type="signal peptide" evidence="2">
    <location>
        <begin position="1"/>
        <end position="18"/>
    </location>
</feature>
<evidence type="ECO:0000313" key="4">
    <source>
        <dbReference type="EMBL" id="MBC3758630.1"/>
    </source>
</evidence>
<evidence type="ECO:0000313" key="5">
    <source>
        <dbReference type="Proteomes" id="UP000656244"/>
    </source>
</evidence>
<organism evidence="4 5">
    <name type="scientific">Hyunsoonleella aquatilis</name>
    <dbReference type="NCBI Taxonomy" id="2762758"/>
    <lineage>
        <taxon>Bacteria</taxon>
        <taxon>Pseudomonadati</taxon>
        <taxon>Bacteroidota</taxon>
        <taxon>Flavobacteriia</taxon>
        <taxon>Flavobacteriales</taxon>
        <taxon>Flavobacteriaceae</taxon>
    </lineage>
</organism>
<dbReference type="Pfam" id="PF13505">
    <property type="entry name" value="OMP_b-brl"/>
    <property type="match status" value="1"/>
</dbReference>
<evidence type="ECO:0000256" key="2">
    <source>
        <dbReference type="SAM" id="SignalP"/>
    </source>
</evidence>
<keyword evidence="1 2" id="KW-0732">Signal</keyword>